<keyword evidence="1" id="KW-0812">Transmembrane</keyword>
<feature type="transmembrane region" description="Helical" evidence="1">
    <location>
        <begin position="343"/>
        <end position="359"/>
    </location>
</feature>
<dbReference type="Proteomes" id="UP001209076">
    <property type="component" value="Unassembled WGS sequence"/>
</dbReference>
<evidence type="ECO:0000256" key="1">
    <source>
        <dbReference type="SAM" id="Phobius"/>
    </source>
</evidence>
<feature type="transmembrane region" description="Helical" evidence="1">
    <location>
        <begin position="223"/>
        <end position="242"/>
    </location>
</feature>
<dbReference type="Pfam" id="PF07613">
    <property type="entry name" value="DUF1576"/>
    <property type="match status" value="2"/>
</dbReference>
<keyword evidence="1" id="KW-0472">Membrane</keyword>
<proteinExistence type="predicted"/>
<accession>A0ABT2PZW7</accession>
<comment type="caution">
    <text evidence="2">The sequence shown here is derived from an EMBL/GenBank/DDBJ whole genome shotgun (WGS) entry which is preliminary data.</text>
</comment>
<dbReference type="RefSeq" id="WP_262096556.1">
    <property type="nucleotide sequence ID" value="NZ_JAOEGN010000011.1"/>
</dbReference>
<feature type="transmembrane region" description="Helical" evidence="1">
    <location>
        <begin position="274"/>
        <end position="292"/>
    </location>
</feature>
<dbReference type="EMBL" id="JAOEGN010000011">
    <property type="protein sequence ID" value="MCU0105262.1"/>
    <property type="molecule type" value="Genomic_DNA"/>
</dbReference>
<feature type="transmembrane region" description="Helical" evidence="1">
    <location>
        <begin position="150"/>
        <end position="171"/>
    </location>
</feature>
<evidence type="ECO:0000313" key="2">
    <source>
        <dbReference type="EMBL" id="MCU0105262.1"/>
    </source>
</evidence>
<feature type="transmembrane region" description="Helical" evidence="1">
    <location>
        <begin position="125"/>
        <end position="144"/>
    </location>
</feature>
<evidence type="ECO:0000313" key="3">
    <source>
        <dbReference type="Proteomes" id="UP001209076"/>
    </source>
</evidence>
<feature type="transmembrane region" description="Helical" evidence="1">
    <location>
        <begin position="390"/>
        <end position="411"/>
    </location>
</feature>
<gene>
    <name evidence="2" type="ORF">N7603_06285</name>
</gene>
<reference evidence="3" key="1">
    <citation type="submission" date="2023-07" db="EMBL/GenBank/DDBJ databases">
        <title>Novel Mycoplasma species identified in domestic and wild animals.</title>
        <authorList>
            <person name="Volokhov D.V."/>
            <person name="Furtak V.A."/>
            <person name="Zagorodnyaya T.A."/>
        </authorList>
    </citation>
    <scope>NUCLEOTIDE SEQUENCE [LARGE SCALE GENOMIC DNA]</scope>
    <source>
        <strain evidence="3">92-19</strain>
    </source>
</reference>
<feature type="transmembrane region" description="Helical" evidence="1">
    <location>
        <begin position="183"/>
        <end position="203"/>
    </location>
</feature>
<feature type="transmembrane region" description="Helical" evidence="1">
    <location>
        <begin position="84"/>
        <end position="113"/>
    </location>
</feature>
<feature type="transmembrane region" description="Helical" evidence="1">
    <location>
        <begin position="12"/>
        <end position="28"/>
    </location>
</feature>
<keyword evidence="1" id="KW-1133">Transmembrane helix</keyword>
<feature type="transmembrane region" description="Helical" evidence="1">
    <location>
        <begin position="364"/>
        <end position="384"/>
    </location>
</feature>
<organism evidence="2 3">
    <name type="scientific">Paracholeplasma vituli</name>
    <dbReference type="NCBI Taxonomy" id="69473"/>
    <lineage>
        <taxon>Bacteria</taxon>
        <taxon>Bacillati</taxon>
        <taxon>Mycoplasmatota</taxon>
        <taxon>Mollicutes</taxon>
        <taxon>Acholeplasmatales</taxon>
        <taxon>Acholeplasmataceae</taxon>
        <taxon>Paracholeplasma</taxon>
    </lineage>
</organism>
<dbReference type="InterPro" id="IPR011470">
    <property type="entry name" value="DUF1576"/>
</dbReference>
<name>A0ABT2PZW7_9MOLU</name>
<protein>
    <submittedName>
        <fullName evidence="2">DUF1576 domain-containing protein</fullName>
    </submittedName>
</protein>
<sequence length="421" mass="46369">MKNILHTKPLTYITLIILFALPFFVDDPKSIYEGFIEIQISPSLLISDYLRIGGLGGSLMNLAIVILINVLLIRLLKLKLNGPIFAGLLTIAGFAFFGKNVINALPIYLGIYLNSRFQKVEFKSLIIVLLLSTGIGPIVSYMVFGSGYDYLLSIPLGIVIGILVGFMLPILSVHMIRFHKGYNLYNIGFTMGLVSLFFSAIFRNVLKLDLFGFDSSTSEDYHLFLYILILIGSILTIILALVSKKDAFKDYPIILKSSGRLVSDYMRETSKETTMLNVGIMGLISLLFITVLEIKINGPVFSGILTVMGFAAFGKHPKNSIPVMLGATIWFLYVRYSTGTVGVGLQIGVLFVTAIAPVAGRHGFLVGILAGFTHVMFTPLTYPFQGGFDLYNNGFAAGFVAAIMIPLFDFIRKDKIVEDTL</sequence>
<feature type="transmembrane region" description="Helical" evidence="1">
    <location>
        <begin position="49"/>
        <end position="72"/>
    </location>
</feature>
<keyword evidence="3" id="KW-1185">Reference proteome</keyword>